<protein>
    <submittedName>
        <fullName evidence="1">Phosphohistidine phosphatase, SixA</fullName>
    </submittedName>
</protein>
<dbReference type="InterPro" id="IPR029033">
    <property type="entry name" value="His_PPase_superfam"/>
</dbReference>
<dbReference type="STRING" id="49186.SAMN05421647_10265"/>
<dbReference type="CDD" id="cd07067">
    <property type="entry name" value="HP_PGM_like"/>
    <property type="match status" value="1"/>
</dbReference>
<dbReference type="GO" id="GO:0101006">
    <property type="term" value="F:protein histidine phosphatase activity"/>
    <property type="evidence" value="ECO:0007669"/>
    <property type="project" value="InterPro"/>
</dbReference>
<dbReference type="AlphaFoldDB" id="A0A1N6PVJ6"/>
<proteinExistence type="predicted"/>
<name>A0A1N6PVJ6_9GAMM</name>
<dbReference type="SUPFAM" id="SSF53254">
    <property type="entry name" value="Phosphoglycerate mutase-like"/>
    <property type="match status" value="1"/>
</dbReference>
<dbReference type="InterPro" id="IPR013078">
    <property type="entry name" value="His_Pase_superF_clade-1"/>
</dbReference>
<accession>A0A1N6PVJ6</accession>
<gene>
    <name evidence="1" type="ORF">SAMN05421647_10265</name>
</gene>
<dbReference type="Gene3D" id="3.40.50.1240">
    <property type="entry name" value="Phosphoglycerate mutase-like"/>
    <property type="match status" value="1"/>
</dbReference>
<dbReference type="SMART" id="SM00855">
    <property type="entry name" value="PGAM"/>
    <property type="match status" value="1"/>
</dbReference>
<reference evidence="1 2" key="1">
    <citation type="submission" date="2017-01" db="EMBL/GenBank/DDBJ databases">
        <authorList>
            <person name="Mah S.A."/>
            <person name="Swanson W.J."/>
            <person name="Moy G.W."/>
            <person name="Vacquier V.D."/>
        </authorList>
    </citation>
    <scope>NUCLEOTIDE SEQUENCE [LARGE SCALE GENOMIC DNA]</scope>
    <source>
        <strain evidence="1 2">DSM 7027</strain>
    </source>
</reference>
<organism evidence="1 2">
    <name type="scientific">Marinobacterium stanieri</name>
    <dbReference type="NCBI Taxonomy" id="49186"/>
    <lineage>
        <taxon>Bacteria</taxon>
        <taxon>Pseudomonadati</taxon>
        <taxon>Pseudomonadota</taxon>
        <taxon>Gammaproteobacteria</taxon>
        <taxon>Oceanospirillales</taxon>
        <taxon>Oceanospirillaceae</taxon>
        <taxon>Marinobacterium</taxon>
    </lineage>
</organism>
<dbReference type="Proteomes" id="UP000186895">
    <property type="component" value="Unassembled WGS sequence"/>
</dbReference>
<dbReference type="NCBIfam" id="TIGR00249">
    <property type="entry name" value="sixA"/>
    <property type="match status" value="1"/>
</dbReference>
<keyword evidence="2" id="KW-1185">Reference proteome</keyword>
<dbReference type="GO" id="GO:0005737">
    <property type="term" value="C:cytoplasm"/>
    <property type="evidence" value="ECO:0007669"/>
    <property type="project" value="InterPro"/>
</dbReference>
<dbReference type="eggNOG" id="COG2062">
    <property type="taxonomic scope" value="Bacteria"/>
</dbReference>
<evidence type="ECO:0000313" key="1">
    <source>
        <dbReference type="EMBL" id="SIQ08384.1"/>
    </source>
</evidence>
<dbReference type="RefSeq" id="WP_076461412.1">
    <property type="nucleotide sequence ID" value="NZ_FTMN01000002.1"/>
</dbReference>
<evidence type="ECO:0000313" key="2">
    <source>
        <dbReference type="Proteomes" id="UP000186895"/>
    </source>
</evidence>
<sequence>MQLVLLRHAEAVPGHDLDADRPLTTRGLQQAQVMGQLLAARFDQVRLVASPWLRACQTAEQLSVALGASVSTLPELTPVGSPEGVAGALEPLWQDDGVLVVVTHQPLCGRLVNWLVDGRDLGLSVSPCCGAWLELDWPAAGLALRSRWLSPNPD</sequence>
<dbReference type="InterPro" id="IPR004449">
    <property type="entry name" value="SixA"/>
</dbReference>
<dbReference type="Pfam" id="PF00300">
    <property type="entry name" value="His_Phos_1"/>
    <property type="match status" value="1"/>
</dbReference>
<dbReference type="EMBL" id="FTMN01000002">
    <property type="protein sequence ID" value="SIQ08384.1"/>
    <property type="molecule type" value="Genomic_DNA"/>
</dbReference>